<dbReference type="PANTHER" id="PTHR30329:SF21">
    <property type="entry name" value="LIPOPROTEIN YIAD-RELATED"/>
    <property type="match status" value="1"/>
</dbReference>
<sequence>MIKHFIYILITCLVLTSQANAQKTLWASKVIEFSSERKTPIHLAQLAGESYKASQILGEPDIYPGSQGSSRAWTPQKTDKVDYIKVGFAEAIQIQQIAIAESINPTAIWKVYAYDESGKEHFINEFTPRSIPLKGRILNIFTDLTPYKVTAVKVEINGKTVPGYNGIDAIAISDSQTPIRIDMKIADGIYKSVQAQKLSDSINSPYKDLKPLLTPDGKTMFFSRVGDPENIGGANDLEDIWFSEKNSDGEWLKAKNIGTSLNNKGPNFICSVTPKGDGYVLLLGNRYLKNKMTQGLSIATQTKEGLSGIEPVIIENEENFSPFANYYLGINQQIIIMSVQRRISIGGRDLYVSFKQENGHWSTPKNLGSTINTIDEESSPFLAADGKTLYFSSKGHLGFGGSDVYVSRRLDDTWTNWSTPENLGPYINSADDEIFFHLAYDSKYAYYTRGNGEDADIYKLELPAYELPDPTVEINVKVINKNTQELIPEAKLVVYNKSMDIAEWRPSTDNSGIFDFIIPKGYAYEIFAKASQFLSVDTHQIDLTRVYESDTLEYVLHMTPIEVGERVPLDNIYFDFDKATLRDESIPQLNKVIRFMEENPKVTIQLDGHTCSIGSKSYNQKLSEDRAKSVMNYLLKEGIKKKRVSSLGYGEANPIASNQSETGRVKNRRVEFVITNK</sequence>
<dbReference type="InterPro" id="IPR036737">
    <property type="entry name" value="OmpA-like_sf"/>
</dbReference>
<dbReference type="Proteomes" id="UP000659388">
    <property type="component" value="Unassembled WGS sequence"/>
</dbReference>
<dbReference type="SUPFAM" id="SSF82171">
    <property type="entry name" value="DPP6 N-terminal domain-like"/>
    <property type="match status" value="1"/>
</dbReference>
<accession>A0A937JYL5</accession>
<evidence type="ECO:0000256" key="5">
    <source>
        <dbReference type="SAM" id="SignalP"/>
    </source>
</evidence>
<dbReference type="RefSeq" id="WP_202244333.1">
    <property type="nucleotide sequence ID" value="NZ_JAESIY010000005.1"/>
</dbReference>
<dbReference type="PRINTS" id="PR01023">
    <property type="entry name" value="NAFLGMOTY"/>
</dbReference>
<evidence type="ECO:0000256" key="3">
    <source>
        <dbReference type="ARBA" id="ARBA00023237"/>
    </source>
</evidence>
<comment type="subcellular location">
    <subcellularLocation>
        <location evidence="1">Cell outer membrane</location>
    </subcellularLocation>
</comment>
<dbReference type="GO" id="GO:0009279">
    <property type="term" value="C:cell outer membrane"/>
    <property type="evidence" value="ECO:0007669"/>
    <property type="project" value="UniProtKB-SubCell"/>
</dbReference>
<dbReference type="SUPFAM" id="SSF103088">
    <property type="entry name" value="OmpA-like"/>
    <property type="match status" value="1"/>
</dbReference>
<proteinExistence type="predicted"/>
<dbReference type="AlphaFoldDB" id="A0A937JYL5"/>
<protein>
    <submittedName>
        <fullName evidence="7">OmpA family protein</fullName>
    </submittedName>
</protein>
<evidence type="ECO:0000259" key="6">
    <source>
        <dbReference type="PROSITE" id="PS51123"/>
    </source>
</evidence>
<dbReference type="Pfam" id="PF07676">
    <property type="entry name" value="PD40"/>
    <property type="match status" value="2"/>
</dbReference>
<evidence type="ECO:0000313" key="8">
    <source>
        <dbReference type="Proteomes" id="UP000659388"/>
    </source>
</evidence>
<evidence type="ECO:0000256" key="1">
    <source>
        <dbReference type="ARBA" id="ARBA00004442"/>
    </source>
</evidence>
<dbReference type="InterPro" id="IPR011659">
    <property type="entry name" value="WD40"/>
</dbReference>
<feature type="signal peptide" evidence="5">
    <location>
        <begin position="1"/>
        <end position="21"/>
    </location>
</feature>
<dbReference type="EMBL" id="JAESIY010000005">
    <property type="protein sequence ID" value="MBL3656543.1"/>
    <property type="molecule type" value="Genomic_DNA"/>
</dbReference>
<organism evidence="7 8">
    <name type="scientific">Fulvivirga sediminis</name>
    <dbReference type="NCBI Taxonomy" id="2803949"/>
    <lineage>
        <taxon>Bacteria</taxon>
        <taxon>Pseudomonadati</taxon>
        <taxon>Bacteroidota</taxon>
        <taxon>Cytophagia</taxon>
        <taxon>Cytophagales</taxon>
        <taxon>Fulvivirgaceae</taxon>
        <taxon>Fulvivirga</taxon>
    </lineage>
</organism>
<feature type="chain" id="PRO_5037090295" evidence="5">
    <location>
        <begin position="22"/>
        <end position="677"/>
    </location>
</feature>
<dbReference type="Gene3D" id="3.30.1330.60">
    <property type="entry name" value="OmpA-like domain"/>
    <property type="match status" value="1"/>
</dbReference>
<dbReference type="PROSITE" id="PS51123">
    <property type="entry name" value="OMPA_2"/>
    <property type="match status" value="1"/>
</dbReference>
<evidence type="ECO:0000256" key="4">
    <source>
        <dbReference type="PROSITE-ProRule" id="PRU00473"/>
    </source>
</evidence>
<evidence type="ECO:0000313" key="7">
    <source>
        <dbReference type="EMBL" id="MBL3656543.1"/>
    </source>
</evidence>
<keyword evidence="8" id="KW-1185">Reference proteome</keyword>
<comment type="caution">
    <text evidence="7">The sequence shown here is derived from an EMBL/GenBank/DDBJ whole genome shotgun (WGS) entry which is preliminary data.</text>
</comment>
<feature type="domain" description="OmpA-like" evidence="6">
    <location>
        <begin position="563"/>
        <end position="677"/>
    </location>
</feature>
<keyword evidence="3" id="KW-0998">Cell outer membrane</keyword>
<dbReference type="PANTHER" id="PTHR30329">
    <property type="entry name" value="STATOR ELEMENT OF FLAGELLAR MOTOR COMPLEX"/>
    <property type="match status" value="1"/>
</dbReference>
<evidence type="ECO:0000256" key="2">
    <source>
        <dbReference type="ARBA" id="ARBA00023136"/>
    </source>
</evidence>
<name>A0A937JYL5_9BACT</name>
<gene>
    <name evidence="7" type="ORF">JL102_10400</name>
</gene>
<dbReference type="InterPro" id="IPR006664">
    <property type="entry name" value="OMP_bac"/>
</dbReference>
<dbReference type="CDD" id="cd07185">
    <property type="entry name" value="OmpA_C-like"/>
    <property type="match status" value="1"/>
</dbReference>
<reference evidence="7" key="1">
    <citation type="submission" date="2021-01" db="EMBL/GenBank/DDBJ databases">
        <title>Fulvivirga kasyanovii gen. nov., sp nov., a novel member of the phylum Bacteroidetes isolated from seawater in a mussel farm.</title>
        <authorList>
            <person name="Zhao L.-H."/>
            <person name="Wang Z.-J."/>
        </authorList>
    </citation>
    <scope>NUCLEOTIDE SEQUENCE</scope>
    <source>
        <strain evidence="7">2943</strain>
    </source>
</reference>
<keyword evidence="2 4" id="KW-0472">Membrane</keyword>
<dbReference type="PRINTS" id="PR01021">
    <property type="entry name" value="OMPADOMAIN"/>
</dbReference>
<keyword evidence="5" id="KW-0732">Signal</keyword>
<dbReference type="InterPro" id="IPR006665">
    <property type="entry name" value="OmpA-like"/>
</dbReference>
<dbReference type="Pfam" id="PF00691">
    <property type="entry name" value="OmpA"/>
    <property type="match status" value="1"/>
</dbReference>
<dbReference type="InterPro" id="IPR050330">
    <property type="entry name" value="Bact_OuterMem_StrucFunc"/>
</dbReference>